<dbReference type="EMBL" id="JBHSJG010000018">
    <property type="protein sequence ID" value="MFC4987153.1"/>
    <property type="molecule type" value="Genomic_DNA"/>
</dbReference>
<evidence type="ECO:0000313" key="1">
    <source>
        <dbReference type="EMBL" id="MFC4987153.1"/>
    </source>
</evidence>
<protein>
    <recommendedName>
        <fullName evidence="3">Type I restriction enzyme R protein N-terminal domain-containing protein</fullName>
    </recommendedName>
</protein>
<dbReference type="RefSeq" id="WP_224828546.1">
    <property type="nucleotide sequence ID" value="NZ_JAIVEF010000007.1"/>
</dbReference>
<name>A0ABD5QBT1_9EURY</name>
<evidence type="ECO:0000313" key="2">
    <source>
        <dbReference type="Proteomes" id="UP001595925"/>
    </source>
</evidence>
<proteinExistence type="predicted"/>
<reference evidence="1 2" key="1">
    <citation type="journal article" date="2019" name="Int. J. Syst. Evol. Microbiol.">
        <title>The Global Catalogue of Microorganisms (GCM) 10K type strain sequencing project: providing services to taxonomists for standard genome sequencing and annotation.</title>
        <authorList>
            <consortium name="The Broad Institute Genomics Platform"/>
            <consortium name="The Broad Institute Genome Sequencing Center for Infectious Disease"/>
            <person name="Wu L."/>
            <person name="Ma J."/>
        </authorList>
    </citation>
    <scope>NUCLEOTIDE SEQUENCE [LARGE SCALE GENOMIC DNA]</scope>
    <source>
        <strain evidence="1 2">CGMCC 1.15824</strain>
    </source>
</reference>
<accession>A0ABD5QBT1</accession>
<dbReference type="Proteomes" id="UP001595925">
    <property type="component" value="Unassembled WGS sequence"/>
</dbReference>
<keyword evidence="2" id="KW-1185">Reference proteome</keyword>
<gene>
    <name evidence="1" type="ORF">ACFPFO_05115</name>
</gene>
<dbReference type="AlphaFoldDB" id="A0ABD5QBT1"/>
<organism evidence="1 2">
    <name type="scientific">Saliphagus infecundisoli</name>
    <dbReference type="NCBI Taxonomy" id="1849069"/>
    <lineage>
        <taxon>Archaea</taxon>
        <taxon>Methanobacteriati</taxon>
        <taxon>Methanobacteriota</taxon>
        <taxon>Stenosarchaea group</taxon>
        <taxon>Halobacteria</taxon>
        <taxon>Halobacteriales</taxon>
        <taxon>Natrialbaceae</taxon>
        <taxon>Saliphagus</taxon>
    </lineage>
</organism>
<sequence>MSDSDLNFGYKCEEFTRILLVDNLLDAVNLQYRPEPKARGLERDRWPDFELSNTVIPVVGEIKPLNDISAGEDQIKAYLSIDGFDTPYGILTDGIEWRVYGPDRSGAGYSIWEQVRLDNAFQMVADDQEVIRSTGLRSTIRKEGVAQITDFVRTFERNQFDDRTLIALPKPERELYIPDNYDSQSSFDDFQ</sequence>
<evidence type="ECO:0008006" key="3">
    <source>
        <dbReference type="Google" id="ProtNLM"/>
    </source>
</evidence>
<comment type="caution">
    <text evidence="1">The sequence shown here is derived from an EMBL/GenBank/DDBJ whole genome shotgun (WGS) entry which is preliminary data.</text>
</comment>